<evidence type="ECO:0000313" key="2">
    <source>
        <dbReference type="EMBL" id="QHT27430.1"/>
    </source>
</evidence>
<feature type="compositionally biased region" description="Polar residues" evidence="1">
    <location>
        <begin position="121"/>
        <end position="142"/>
    </location>
</feature>
<proteinExistence type="predicted"/>
<feature type="compositionally biased region" description="Low complexity" evidence="1">
    <location>
        <begin position="143"/>
        <end position="173"/>
    </location>
</feature>
<evidence type="ECO:0000256" key="1">
    <source>
        <dbReference type="SAM" id="MobiDB-lite"/>
    </source>
</evidence>
<sequence length="314" mass="35515">MSLALYASPYDNNGIDNSTDNLISKKRLAHHNKTQKYYNRDNGNNQSDKVKNIMKKIHDNSMYNDSIDGVEMGDFSPLSPPESSGVNRTIDKSSFKENYTGISIDNDNDFDNYNSSKNSSVNALTSSDNSNYYTIPSDNNSKSSMQPNQPNKQPQSTQSTQSNQPNQANQPTASNYLDSIEYNNLNNNYGDNKSVEEYYKKFSPNYSYGTVSNWNRTAQTQAQSNANNINKKIYANADSTINSPFLPSLMSSSSPTNTENSILIEKLNYMIHLLEEQQDERTNNVTEEVILYCFLGVFMIFIVDSFTRVGKYVR</sequence>
<reference evidence="2" key="1">
    <citation type="journal article" date="2020" name="Nature">
        <title>Giant virus diversity and host interactions through global metagenomics.</title>
        <authorList>
            <person name="Schulz F."/>
            <person name="Roux S."/>
            <person name="Paez-Espino D."/>
            <person name="Jungbluth S."/>
            <person name="Walsh D.A."/>
            <person name="Denef V.J."/>
            <person name="McMahon K.D."/>
            <person name="Konstantinidis K.T."/>
            <person name="Eloe-Fadrosh E.A."/>
            <person name="Kyrpides N.C."/>
            <person name="Woyke T."/>
        </authorList>
    </citation>
    <scope>NUCLEOTIDE SEQUENCE</scope>
    <source>
        <strain evidence="2">GVMAG-M-3300023179-33</strain>
    </source>
</reference>
<organism evidence="2">
    <name type="scientific">viral metagenome</name>
    <dbReference type="NCBI Taxonomy" id="1070528"/>
    <lineage>
        <taxon>unclassified sequences</taxon>
        <taxon>metagenomes</taxon>
        <taxon>organismal metagenomes</taxon>
    </lineage>
</organism>
<accession>A0A6C0EG94</accession>
<feature type="region of interest" description="Disordered" evidence="1">
    <location>
        <begin position="118"/>
        <end position="173"/>
    </location>
</feature>
<name>A0A6C0EG94_9ZZZZ</name>
<dbReference type="EMBL" id="MN739822">
    <property type="protein sequence ID" value="QHT27430.1"/>
    <property type="molecule type" value="Genomic_DNA"/>
</dbReference>
<protein>
    <submittedName>
        <fullName evidence="2">Uncharacterized protein</fullName>
    </submittedName>
</protein>
<dbReference type="AlphaFoldDB" id="A0A6C0EG94"/>
<feature type="region of interest" description="Disordered" evidence="1">
    <location>
        <begin position="71"/>
        <end position="91"/>
    </location>
</feature>